<feature type="domain" description="Tail specific protease" evidence="3">
    <location>
        <begin position="495"/>
        <end position="691"/>
    </location>
</feature>
<evidence type="ECO:0000313" key="4">
    <source>
        <dbReference type="EMBL" id="QLY39941.1"/>
    </source>
</evidence>
<dbReference type="AlphaFoldDB" id="A0A7L6N320"/>
<dbReference type="Pfam" id="PF03572">
    <property type="entry name" value="Peptidase_S41"/>
    <property type="match status" value="1"/>
</dbReference>
<organism evidence="4 5">
    <name type="scientific">Hujiaoplasma nucleasis</name>
    <dbReference type="NCBI Taxonomy" id="2725268"/>
    <lineage>
        <taxon>Bacteria</taxon>
        <taxon>Bacillati</taxon>
        <taxon>Mycoplasmatota</taxon>
        <taxon>Mollicutes</taxon>
        <taxon>Candidatus Izemoplasmatales</taxon>
        <taxon>Hujiaoplasmataceae</taxon>
        <taxon>Hujiaoplasma</taxon>
    </lineage>
</organism>
<dbReference type="GO" id="GO:0008236">
    <property type="term" value="F:serine-type peptidase activity"/>
    <property type="evidence" value="ECO:0007669"/>
    <property type="project" value="InterPro"/>
</dbReference>
<protein>
    <recommendedName>
        <fullName evidence="3">Tail specific protease domain-containing protein</fullName>
    </recommendedName>
</protein>
<evidence type="ECO:0000256" key="2">
    <source>
        <dbReference type="SAM" id="SignalP"/>
    </source>
</evidence>
<dbReference type="KEGG" id="tbk:HF295_03340"/>
<dbReference type="PROSITE" id="PS51257">
    <property type="entry name" value="PROKAR_LIPOPROTEIN"/>
    <property type="match status" value="1"/>
</dbReference>
<keyword evidence="5" id="KW-1185">Reference proteome</keyword>
<feature type="signal peptide" evidence="2">
    <location>
        <begin position="1"/>
        <end position="19"/>
    </location>
</feature>
<dbReference type="Proteomes" id="UP000512167">
    <property type="component" value="Chromosome"/>
</dbReference>
<dbReference type="EMBL" id="CP051151">
    <property type="protein sequence ID" value="QLY39941.1"/>
    <property type="molecule type" value="Genomic_DNA"/>
</dbReference>
<name>A0A7L6N320_9MOLU</name>
<sequence length="715" mass="79437">MKKLLMFILAAFLFVGIVACDGEGTIDVTEEPTTVQVTEAPTEEPTQAPTEEPTTQVPTQEPTTEEPTTEEPTTEEPTTEEPTTEEPTTEEQTEDPNIAKVDSELAAINLTLADLIAGAKLPKASADWSVQFSWRTSNPYIITADGFVNNPPVGSDPALVTLTVRAQAGAYSASKEFEFTVEPYPEVEIAEKRLFDFVGTSTEYVVTDQTDVALYFTQGGELPYIDVETFFTMMEGAIEPELLTFTMEAEDIMKIEYTYEYFDDILQEDVVEVYSAHLNFTDNTLRVDNFDFFAGYVASTESNYGEGLNYVDVDYVDGQEVIIDLGFYNIDLVNYLDGETTVHLMPLHALNIIFMSDIYYQAYFNGDMIYGVDTFDLSSGNEETINLIHESSYNNKEMSVEVKLATYNSLALIMDYFYGLKPDKNYDTYYERLYASMKSIITGTDNNLYNKIFGFMYGMDDLHTSHVFYGYYDARTMSGISISDLGPETTAFYEGLWAVQDLLTAKFGGYTDDDLPEYSLINDDTVAVIHITGFTIDSPDAFKATLDALPETVEDVVIDLSYNTGGNIGAVMRIFGYMTEEQYNYHSQNPADGSAVTYYIESDYVAYDYNWYVLTSSVTFSAANMFASMAKELGIPVIGQQSSGGASSIGAFITPDGSAVMISTNNVLSTRIGNEIDGYQYVSVESGVPVDYFLSNVASDDQLINAINEHKAQTE</sequence>
<accession>A0A7L6N320</accession>
<dbReference type="InterPro" id="IPR029045">
    <property type="entry name" value="ClpP/crotonase-like_dom_sf"/>
</dbReference>
<reference evidence="4 5" key="1">
    <citation type="submission" date="2020-04" db="EMBL/GenBank/DDBJ databases">
        <authorList>
            <person name="Zheng R.K."/>
            <person name="Sun C.M."/>
        </authorList>
    </citation>
    <scope>NUCLEOTIDE SEQUENCE [LARGE SCALE GENOMIC DNA]</scope>
    <source>
        <strain evidence="5">zrk29</strain>
    </source>
</reference>
<dbReference type="InterPro" id="IPR005151">
    <property type="entry name" value="Tail-specific_protease"/>
</dbReference>
<evidence type="ECO:0000256" key="1">
    <source>
        <dbReference type="SAM" id="MobiDB-lite"/>
    </source>
</evidence>
<dbReference type="CDD" id="cd06567">
    <property type="entry name" value="Peptidase_S41"/>
    <property type="match status" value="1"/>
</dbReference>
<feature type="compositionally biased region" description="Acidic residues" evidence="1">
    <location>
        <begin position="63"/>
        <end position="94"/>
    </location>
</feature>
<dbReference type="InterPro" id="IPR046780">
    <property type="entry name" value="aBig_2"/>
</dbReference>
<keyword evidence="2" id="KW-0732">Signal</keyword>
<evidence type="ECO:0000313" key="5">
    <source>
        <dbReference type="Proteomes" id="UP000512167"/>
    </source>
</evidence>
<evidence type="ECO:0000259" key="3">
    <source>
        <dbReference type="SMART" id="SM00245"/>
    </source>
</evidence>
<proteinExistence type="predicted"/>
<feature type="chain" id="PRO_5029790750" description="Tail specific protease domain-containing protein" evidence="2">
    <location>
        <begin position="20"/>
        <end position="715"/>
    </location>
</feature>
<gene>
    <name evidence="4" type="ORF">HF295_03340</name>
</gene>
<dbReference type="SMART" id="SM00245">
    <property type="entry name" value="TSPc"/>
    <property type="match status" value="1"/>
</dbReference>
<dbReference type="GO" id="GO:0006508">
    <property type="term" value="P:proteolysis"/>
    <property type="evidence" value="ECO:0007669"/>
    <property type="project" value="InterPro"/>
</dbReference>
<feature type="compositionally biased region" description="Low complexity" evidence="1">
    <location>
        <begin position="31"/>
        <end position="62"/>
    </location>
</feature>
<dbReference type="RefSeq" id="WP_312032434.1">
    <property type="nucleotide sequence ID" value="NZ_CP051151.1"/>
</dbReference>
<dbReference type="Gene3D" id="3.90.226.10">
    <property type="entry name" value="2-enoyl-CoA Hydratase, Chain A, domain 1"/>
    <property type="match status" value="1"/>
</dbReference>
<feature type="region of interest" description="Disordered" evidence="1">
    <location>
        <begin position="29"/>
        <end position="98"/>
    </location>
</feature>
<dbReference type="SUPFAM" id="SSF52096">
    <property type="entry name" value="ClpP/crotonase"/>
    <property type="match status" value="1"/>
</dbReference>
<dbReference type="Pfam" id="PF20578">
    <property type="entry name" value="aBig_2"/>
    <property type="match status" value="1"/>
</dbReference>